<keyword evidence="2" id="KW-1185">Reference proteome</keyword>
<sequence>MKIGGYFELRFSLKSAPLGSARSAMEITPDGQLDLPV</sequence>
<dbReference type="EMBL" id="ABVL01000001">
    <property type="protein sequence ID" value="EDY21973.1"/>
    <property type="molecule type" value="Genomic_DNA"/>
</dbReference>
<reference evidence="1 2" key="1">
    <citation type="journal article" date="2011" name="J. Bacteriol.">
        <title>Genome sequence of Chthoniobacter flavus Ellin428, an aerobic heterotrophic soil bacterium.</title>
        <authorList>
            <person name="Kant R."/>
            <person name="van Passel M.W."/>
            <person name="Palva A."/>
            <person name="Lucas S."/>
            <person name="Lapidus A."/>
            <person name="Glavina Del Rio T."/>
            <person name="Dalin E."/>
            <person name="Tice H."/>
            <person name="Bruce D."/>
            <person name="Goodwin L."/>
            <person name="Pitluck S."/>
            <person name="Larimer F.W."/>
            <person name="Land M.L."/>
            <person name="Hauser L."/>
            <person name="Sangwan P."/>
            <person name="de Vos W.M."/>
            <person name="Janssen P.H."/>
            <person name="Smidt H."/>
        </authorList>
    </citation>
    <scope>NUCLEOTIDE SEQUENCE [LARGE SCALE GENOMIC DNA]</scope>
    <source>
        <strain evidence="1 2">Ellin428</strain>
    </source>
</reference>
<proteinExistence type="predicted"/>
<accession>B4CTT5</accession>
<comment type="caution">
    <text evidence="1">The sequence shown here is derived from an EMBL/GenBank/DDBJ whole genome shotgun (WGS) entry which is preliminary data.</text>
</comment>
<dbReference type="AlphaFoldDB" id="B4CTT5"/>
<name>B4CTT5_9BACT</name>
<organism evidence="1 2">
    <name type="scientific">Chthoniobacter flavus Ellin428</name>
    <dbReference type="NCBI Taxonomy" id="497964"/>
    <lineage>
        <taxon>Bacteria</taxon>
        <taxon>Pseudomonadati</taxon>
        <taxon>Verrucomicrobiota</taxon>
        <taxon>Spartobacteria</taxon>
        <taxon>Chthoniobacterales</taxon>
        <taxon>Chthoniobacteraceae</taxon>
        <taxon>Chthoniobacter</taxon>
    </lineage>
</organism>
<evidence type="ECO:0000313" key="1">
    <source>
        <dbReference type="EMBL" id="EDY21973.1"/>
    </source>
</evidence>
<dbReference type="Proteomes" id="UP000005824">
    <property type="component" value="Unassembled WGS sequence"/>
</dbReference>
<gene>
    <name evidence="1" type="ORF">CfE428DRAFT_0098</name>
</gene>
<protein>
    <submittedName>
        <fullName evidence="1">Uncharacterized protein</fullName>
    </submittedName>
</protein>
<dbReference type="InParanoid" id="B4CTT5"/>
<dbReference type="STRING" id="497964.CfE428DRAFT_0098"/>
<evidence type="ECO:0000313" key="2">
    <source>
        <dbReference type="Proteomes" id="UP000005824"/>
    </source>
</evidence>